<keyword evidence="2" id="KW-1185">Reference proteome</keyword>
<comment type="caution">
    <text evidence="1">The sequence shown here is derived from an EMBL/GenBank/DDBJ whole genome shotgun (WGS) entry which is preliminary data.</text>
</comment>
<name>A0A432WW22_9GAMM</name>
<evidence type="ECO:0000313" key="1">
    <source>
        <dbReference type="EMBL" id="RUO37963.1"/>
    </source>
</evidence>
<dbReference type="AlphaFoldDB" id="A0A432WW22"/>
<accession>A0A432WW22</accession>
<sequence>MLLKRKRGAVAIAFVVGEAWLTIAEVVMAARQSTQVNMLCQRPIHTHSSMSVAQLISSHLVKKTAKKSKYFFSSRPVVLVQWPERYYRELTLQRPPKLTLTGNGLAALLADAGFNPKEWRWDVQVNQGHCQFLLMKLTDYHEIYHALQEHRCPPDVIGWTPRPDTLQFNFSHSGAWPDIAATQQAVHLAVQYFTGH</sequence>
<dbReference type="Proteomes" id="UP000286976">
    <property type="component" value="Unassembled WGS sequence"/>
</dbReference>
<dbReference type="EMBL" id="PIPQ01000009">
    <property type="protein sequence ID" value="RUO37963.1"/>
    <property type="molecule type" value="Genomic_DNA"/>
</dbReference>
<evidence type="ECO:0000313" key="2">
    <source>
        <dbReference type="Proteomes" id="UP000286976"/>
    </source>
</evidence>
<dbReference type="OrthoDB" id="9924078at2"/>
<dbReference type="RefSeq" id="WP_126758061.1">
    <property type="nucleotide sequence ID" value="NZ_PIPQ01000009.1"/>
</dbReference>
<reference evidence="1 2" key="1">
    <citation type="journal article" date="2011" name="Front. Microbiol.">
        <title>Genomic signatures of strain selection and enhancement in Bacillus atrophaeus var. globigii, a historical biowarfare simulant.</title>
        <authorList>
            <person name="Gibbons H.S."/>
            <person name="Broomall S.M."/>
            <person name="McNew L.A."/>
            <person name="Daligault H."/>
            <person name="Chapman C."/>
            <person name="Bruce D."/>
            <person name="Karavis M."/>
            <person name="Krepps M."/>
            <person name="McGregor P.A."/>
            <person name="Hong C."/>
            <person name="Park K.H."/>
            <person name="Akmal A."/>
            <person name="Feldman A."/>
            <person name="Lin J.S."/>
            <person name="Chang W.E."/>
            <person name="Higgs B.W."/>
            <person name="Demirev P."/>
            <person name="Lindquist J."/>
            <person name="Liem A."/>
            <person name="Fochler E."/>
            <person name="Read T.D."/>
            <person name="Tapia R."/>
            <person name="Johnson S."/>
            <person name="Bishop-Lilly K.A."/>
            <person name="Detter C."/>
            <person name="Han C."/>
            <person name="Sozhamannan S."/>
            <person name="Rosenzweig C.N."/>
            <person name="Skowronski E.W."/>
        </authorList>
    </citation>
    <scope>NUCLEOTIDE SEQUENCE [LARGE SCALE GENOMIC DNA]</scope>
    <source>
        <strain evidence="1 2">AIT1</strain>
    </source>
</reference>
<protein>
    <submittedName>
        <fullName evidence="1">Uncharacterized protein</fullName>
    </submittedName>
</protein>
<proteinExistence type="predicted"/>
<organism evidence="1 2">
    <name type="scientific">Aliidiomarina taiwanensis</name>
    <dbReference type="NCBI Taxonomy" id="946228"/>
    <lineage>
        <taxon>Bacteria</taxon>
        <taxon>Pseudomonadati</taxon>
        <taxon>Pseudomonadota</taxon>
        <taxon>Gammaproteobacteria</taxon>
        <taxon>Alteromonadales</taxon>
        <taxon>Idiomarinaceae</taxon>
        <taxon>Aliidiomarina</taxon>
    </lineage>
</organism>
<gene>
    <name evidence="1" type="ORF">CWE15_10615</name>
</gene>